<keyword evidence="2 7" id="KW-0812">Transmembrane</keyword>
<dbReference type="OrthoDB" id="5417887at2759"/>
<evidence type="ECO:0000256" key="7">
    <source>
        <dbReference type="SAM" id="Phobius"/>
    </source>
</evidence>
<dbReference type="Pfam" id="PF20684">
    <property type="entry name" value="Fung_rhodopsin"/>
    <property type="match status" value="1"/>
</dbReference>
<dbReference type="Proteomes" id="UP000193689">
    <property type="component" value="Unassembled WGS sequence"/>
</dbReference>
<feature type="region of interest" description="Disordered" evidence="6">
    <location>
        <begin position="342"/>
        <end position="373"/>
    </location>
</feature>
<dbReference type="InterPro" id="IPR049326">
    <property type="entry name" value="Rhodopsin_dom_fungi"/>
</dbReference>
<dbReference type="EMBL" id="MCFJ01000012">
    <property type="protein sequence ID" value="ORY60240.1"/>
    <property type="molecule type" value="Genomic_DNA"/>
</dbReference>
<evidence type="ECO:0000256" key="3">
    <source>
        <dbReference type="ARBA" id="ARBA00022989"/>
    </source>
</evidence>
<dbReference type="InParanoid" id="A0A1Y2DLV5"/>
<evidence type="ECO:0000313" key="10">
    <source>
        <dbReference type="Proteomes" id="UP000193689"/>
    </source>
</evidence>
<feature type="transmembrane region" description="Helical" evidence="7">
    <location>
        <begin position="202"/>
        <end position="224"/>
    </location>
</feature>
<feature type="compositionally biased region" description="Polar residues" evidence="6">
    <location>
        <begin position="358"/>
        <end position="367"/>
    </location>
</feature>
<evidence type="ECO:0000256" key="1">
    <source>
        <dbReference type="ARBA" id="ARBA00004141"/>
    </source>
</evidence>
<keyword evidence="4 7" id="KW-0472">Membrane</keyword>
<comment type="similarity">
    <text evidence="5">Belongs to the SAT4 family.</text>
</comment>
<dbReference type="GO" id="GO:0016020">
    <property type="term" value="C:membrane"/>
    <property type="evidence" value="ECO:0007669"/>
    <property type="project" value="UniProtKB-SubCell"/>
</dbReference>
<evidence type="ECO:0000256" key="5">
    <source>
        <dbReference type="ARBA" id="ARBA00038359"/>
    </source>
</evidence>
<proteinExistence type="inferred from homology"/>
<feature type="domain" description="Rhodopsin" evidence="8">
    <location>
        <begin position="33"/>
        <end position="271"/>
    </location>
</feature>
<evidence type="ECO:0000259" key="8">
    <source>
        <dbReference type="Pfam" id="PF20684"/>
    </source>
</evidence>
<dbReference type="GeneID" id="63772747"/>
<comment type="caution">
    <text evidence="9">The sequence shown here is derived from an EMBL/GenBank/DDBJ whole genome shotgun (WGS) entry which is preliminary data.</text>
</comment>
<dbReference type="InterPro" id="IPR052337">
    <property type="entry name" value="SAT4-like"/>
</dbReference>
<organism evidence="9 10">
    <name type="scientific">Pseudomassariella vexata</name>
    <dbReference type="NCBI Taxonomy" id="1141098"/>
    <lineage>
        <taxon>Eukaryota</taxon>
        <taxon>Fungi</taxon>
        <taxon>Dikarya</taxon>
        <taxon>Ascomycota</taxon>
        <taxon>Pezizomycotina</taxon>
        <taxon>Sordariomycetes</taxon>
        <taxon>Xylariomycetidae</taxon>
        <taxon>Amphisphaeriales</taxon>
        <taxon>Pseudomassariaceae</taxon>
        <taxon>Pseudomassariella</taxon>
    </lineage>
</organism>
<feature type="transmembrane region" description="Helical" evidence="7">
    <location>
        <begin position="84"/>
        <end position="107"/>
    </location>
</feature>
<dbReference type="STRING" id="1141098.A0A1Y2DLV5"/>
<evidence type="ECO:0000256" key="2">
    <source>
        <dbReference type="ARBA" id="ARBA00022692"/>
    </source>
</evidence>
<protein>
    <recommendedName>
        <fullName evidence="8">Rhodopsin domain-containing protein</fullName>
    </recommendedName>
</protein>
<evidence type="ECO:0000313" key="9">
    <source>
        <dbReference type="EMBL" id="ORY60240.1"/>
    </source>
</evidence>
<dbReference type="PANTHER" id="PTHR33048:SF147">
    <property type="entry name" value="INTEGRAL MEMBRANE PROTEIN"/>
    <property type="match status" value="1"/>
</dbReference>
<keyword evidence="10" id="KW-1185">Reference proteome</keyword>
<reference evidence="9 10" key="1">
    <citation type="submission" date="2016-07" db="EMBL/GenBank/DDBJ databases">
        <title>Pervasive Adenine N6-methylation of Active Genes in Fungi.</title>
        <authorList>
            <consortium name="DOE Joint Genome Institute"/>
            <person name="Mondo S.J."/>
            <person name="Dannebaum R.O."/>
            <person name="Kuo R.C."/>
            <person name="Labutti K."/>
            <person name="Haridas S."/>
            <person name="Kuo A."/>
            <person name="Salamov A."/>
            <person name="Ahrendt S.R."/>
            <person name="Lipzen A."/>
            <person name="Sullivan W."/>
            <person name="Andreopoulos W.B."/>
            <person name="Clum A."/>
            <person name="Lindquist E."/>
            <person name="Daum C."/>
            <person name="Ramamoorthy G.K."/>
            <person name="Gryganskyi A."/>
            <person name="Culley D."/>
            <person name="Magnuson J.K."/>
            <person name="James T.Y."/>
            <person name="O'Malley M.A."/>
            <person name="Stajich J.E."/>
            <person name="Spatafora J.W."/>
            <person name="Visel A."/>
            <person name="Grigoriev I.V."/>
        </authorList>
    </citation>
    <scope>NUCLEOTIDE SEQUENCE [LARGE SCALE GENOMIC DNA]</scope>
    <source>
        <strain evidence="9 10">CBS 129021</strain>
    </source>
</reference>
<dbReference type="AlphaFoldDB" id="A0A1Y2DLV5"/>
<feature type="transmembrane region" description="Helical" evidence="7">
    <location>
        <begin position="119"/>
        <end position="138"/>
    </location>
</feature>
<sequence length="373" mass="42655">MSHPQAEIHISPIKEVNSGIWSLFVAATIFLGLRVWCKVAWRHGLWYDDYVLIASWVAFLITCALTSVQFAVGYVTKTWGDRMLILVSTSSCFTLVAQFWSKTAFAVTLLRMTNQWQKIVLWFIIATLNIYMVVKLFVQWAKYCDQDAFQNYWRMPGFCLDYDVVDQIKAGGNVANIVADFVLALFPWMVTWNLSIRRYEKIGLCITMSLGILVAIVATVRTWWQWDPKININHHDKYFFWRQGMLIIWYQAEVAGTIIVQSIPVLRPLIQEIRTANTSRKLTSAEGRYTTRGGIKNRHHMDERDDNMWLGTMGTTHTTVGRGSMTPSEVLIAIQASHTAPLESLPSPSEYLGPPSNHPKTSLSPNENWPLKS</sequence>
<feature type="transmembrane region" description="Helical" evidence="7">
    <location>
        <begin position="49"/>
        <end position="72"/>
    </location>
</feature>
<feature type="transmembrane region" description="Helical" evidence="7">
    <location>
        <begin position="20"/>
        <end position="37"/>
    </location>
</feature>
<evidence type="ECO:0000256" key="6">
    <source>
        <dbReference type="SAM" id="MobiDB-lite"/>
    </source>
</evidence>
<name>A0A1Y2DLV5_9PEZI</name>
<gene>
    <name evidence="9" type="ORF">BCR38DRAFT_350039</name>
</gene>
<comment type="subcellular location">
    <subcellularLocation>
        <location evidence="1">Membrane</location>
        <topology evidence="1">Multi-pass membrane protein</topology>
    </subcellularLocation>
</comment>
<accession>A0A1Y2DLV5</accession>
<evidence type="ECO:0000256" key="4">
    <source>
        <dbReference type="ARBA" id="ARBA00023136"/>
    </source>
</evidence>
<keyword evidence="3 7" id="KW-1133">Transmembrane helix</keyword>
<feature type="transmembrane region" description="Helical" evidence="7">
    <location>
        <begin position="244"/>
        <end position="266"/>
    </location>
</feature>
<feature type="transmembrane region" description="Helical" evidence="7">
    <location>
        <begin position="170"/>
        <end position="190"/>
    </location>
</feature>
<dbReference type="RefSeq" id="XP_040712674.1">
    <property type="nucleotide sequence ID" value="XM_040856535.1"/>
</dbReference>
<dbReference type="PANTHER" id="PTHR33048">
    <property type="entry name" value="PTH11-LIKE INTEGRAL MEMBRANE PROTEIN (AFU_ORTHOLOGUE AFUA_5G11245)"/>
    <property type="match status" value="1"/>
</dbReference>